<dbReference type="InParanoid" id="A0A1Y2GI42"/>
<organism evidence="10 11">
    <name type="scientific">Lobosporangium transversale</name>
    <dbReference type="NCBI Taxonomy" id="64571"/>
    <lineage>
        <taxon>Eukaryota</taxon>
        <taxon>Fungi</taxon>
        <taxon>Fungi incertae sedis</taxon>
        <taxon>Mucoromycota</taxon>
        <taxon>Mortierellomycotina</taxon>
        <taxon>Mortierellomycetes</taxon>
        <taxon>Mortierellales</taxon>
        <taxon>Mortierellaceae</taxon>
        <taxon>Lobosporangium</taxon>
    </lineage>
</organism>
<dbReference type="FunFam" id="1.10.10.10:FF:000027">
    <property type="entry name" value="Heat shock transcription factor 1"/>
    <property type="match status" value="1"/>
</dbReference>
<evidence type="ECO:0000256" key="1">
    <source>
        <dbReference type="ARBA" id="ARBA00004123"/>
    </source>
</evidence>
<accession>A0A1Y2GI42</accession>
<dbReference type="InterPro" id="IPR036390">
    <property type="entry name" value="WH_DNA-bd_sf"/>
</dbReference>
<dbReference type="GO" id="GO:0005634">
    <property type="term" value="C:nucleus"/>
    <property type="evidence" value="ECO:0007669"/>
    <property type="project" value="UniProtKB-SubCell"/>
</dbReference>
<evidence type="ECO:0000256" key="2">
    <source>
        <dbReference type="ARBA" id="ARBA00006403"/>
    </source>
</evidence>
<evidence type="ECO:0000256" key="3">
    <source>
        <dbReference type="ARBA" id="ARBA00023015"/>
    </source>
</evidence>
<feature type="region of interest" description="Disordered" evidence="8">
    <location>
        <begin position="17"/>
        <end position="63"/>
    </location>
</feature>
<dbReference type="Pfam" id="PF00447">
    <property type="entry name" value="HSF_DNA-bind"/>
    <property type="match status" value="1"/>
</dbReference>
<keyword evidence="3" id="KW-0805">Transcription regulation</keyword>
<feature type="compositionally biased region" description="Low complexity" evidence="8">
    <location>
        <begin position="343"/>
        <end position="370"/>
    </location>
</feature>
<reference evidence="10 11" key="1">
    <citation type="submission" date="2016-07" db="EMBL/GenBank/DDBJ databases">
        <title>Pervasive Adenine N6-methylation of Active Genes in Fungi.</title>
        <authorList>
            <consortium name="DOE Joint Genome Institute"/>
            <person name="Mondo S.J."/>
            <person name="Dannebaum R.O."/>
            <person name="Kuo R.C."/>
            <person name="Labutti K."/>
            <person name="Haridas S."/>
            <person name="Kuo A."/>
            <person name="Salamov A."/>
            <person name="Ahrendt S.R."/>
            <person name="Lipzen A."/>
            <person name="Sullivan W."/>
            <person name="Andreopoulos W.B."/>
            <person name="Clum A."/>
            <person name="Lindquist E."/>
            <person name="Daum C."/>
            <person name="Ramamoorthy G.K."/>
            <person name="Gryganskyi A."/>
            <person name="Culley D."/>
            <person name="Magnuson J.K."/>
            <person name="James T.Y."/>
            <person name="O'Malley M.A."/>
            <person name="Stajich J.E."/>
            <person name="Spatafora J.W."/>
            <person name="Visel A."/>
            <person name="Grigoriev I.V."/>
        </authorList>
    </citation>
    <scope>NUCLEOTIDE SEQUENCE [LARGE SCALE GENOMIC DNA]</scope>
    <source>
        <strain evidence="10 11">NRRL 3116</strain>
    </source>
</reference>
<gene>
    <name evidence="10" type="ORF">BCR41DRAFT_338940</name>
</gene>
<dbReference type="Gene3D" id="1.10.10.10">
    <property type="entry name" value="Winged helix-like DNA-binding domain superfamily/Winged helix DNA-binding domain"/>
    <property type="match status" value="1"/>
</dbReference>
<keyword evidence="6" id="KW-0539">Nucleus</keyword>
<dbReference type="Proteomes" id="UP000193648">
    <property type="component" value="Unassembled WGS sequence"/>
</dbReference>
<protein>
    <submittedName>
        <fullName evidence="10">HSF-type DNA-binding-domain-containing protein</fullName>
    </submittedName>
</protein>
<evidence type="ECO:0000313" key="10">
    <source>
        <dbReference type="EMBL" id="ORZ10347.1"/>
    </source>
</evidence>
<dbReference type="GO" id="GO:0003700">
    <property type="term" value="F:DNA-binding transcription factor activity"/>
    <property type="evidence" value="ECO:0007669"/>
    <property type="project" value="InterPro"/>
</dbReference>
<evidence type="ECO:0000259" key="9">
    <source>
        <dbReference type="SMART" id="SM00415"/>
    </source>
</evidence>
<comment type="subcellular location">
    <subcellularLocation>
        <location evidence="1">Nucleus</location>
    </subcellularLocation>
</comment>
<evidence type="ECO:0000256" key="8">
    <source>
        <dbReference type="SAM" id="MobiDB-lite"/>
    </source>
</evidence>
<dbReference type="PANTHER" id="PTHR10015:SF427">
    <property type="entry name" value="HEAT SHOCK FACTOR PROTEIN"/>
    <property type="match status" value="1"/>
</dbReference>
<dbReference type="GeneID" id="33563976"/>
<dbReference type="RefSeq" id="XP_021879254.1">
    <property type="nucleotide sequence ID" value="XM_022022132.1"/>
</dbReference>
<feature type="domain" description="HSF-type DNA-binding" evidence="9">
    <location>
        <begin position="67"/>
        <end position="172"/>
    </location>
</feature>
<keyword evidence="4 10" id="KW-0238">DNA-binding</keyword>
<feature type="compositionally biased region" description="Polar residues" evidence="8">
    <location>
        <begin position="372"/>
        <end position="394"/>
    </location>
</feature>
<dbReference type="GO" id="GO:0043565">
    <property type="term" value="F:sequence-specific DNA binding"/>
    <property type="evidence" value="ECO:0007669"/>
    <property type="project" value="InterPro"/>
</dbReference>
<evidence type="ECO:0000256" key="5">
    <source>
        <dbReference type="ARBA" id="ARBA00023163"/>
    </source>
</evidence>
<feature type="region of interest" description="Disordered" evidence="8">
    <location>
        <begin position="343"/>
        <end position="394"/>
    </location>
</feature>
<dbReference type="PANTHER" id="PTHR10015">
    <property type="entry name" value="HEAT SHOCK TRANSCRIPTION FACTOR"/>
    <property type="match status" value="1"/>
</dbReference>
<evidence type="ECO:0000256" key="7">
    <source>
        <dbReference type="RuleBase" id="RU004020"/>
    </source>
</evidence>
<dbReference type="FunCoup" id="A0A1Y2GI42">
    <property type="interactions" value="242"/>
</dbReference>
<dbReference type="OrthoDB" id="60033at2759"/>
<feature type="compositionally biased region" description="Basic and acidic residues" evidence="8">
    <location>
        <begin position="284"/>
        <end position="294"/>
    </location>
</feature>
<feature type="compositionally biased region" description="Low complexity" evidence="8">
    <location>
        <begin position="311"/>
        <end position="325"/>
    </location>
</feature>
<dbReference type="EMBL" id="MCFF01000031">
    <property type="protein sequence ID" value="ORZ10347.1"/>
    <property type="molecule type" value="Genomic_DNA"/>
</dbReference>
<feature type="compositionally biased region" description="Polar residues" evidence="8">
    <location>
        <begin position="17"/>
        <end position="27"/>
    </location>
</feature>
<keyword evidence="11" id="KW-1185">Reference proteome</keyword>
<dbReference type="InterPro" id="IPR036388">
    <property type="entry name" value="WH-like_DNA-bd_sf"/>
</dbReference>
<comment type="similarity">
    <text evidence="2 7">Belongs to the HSF family.</text>
</comment>
<feature type="region of interest" description="Disordered" evidence="8">
    <location>
        <begin position="268"/>
        <end position="326"/>
    </location>
</feature>
<dbReference type="InterPro" id="IPR000232">
    <property type="entry name" value="HSF_DNA-bd"/>
</dbReference>
<dbReference type="PRINTS" id="PR00056">
    <property type="entry name" value="HSFDOMAIN"/>
</dbReference>
<feature type="compositionally biased region" description="Polar residues" evidence="8">
    <location>
        <begin position="40"/>
        <end position="63"/>
    </location>
</feature>
<name>A0A1Y2GI42_9FUNG</name>
<proteinExistence type="inferred from homology"/>
<feature type="region of interest" description="Disordered" evidence="8">
    <location>
        <begin position="579"/>
        <end position="599"/>
    </location>
</feature>
<sequence length="599" mass="65176">MNNIDQNLELLQASSSNARGANTTQGQGLSGKVPKADLPSVTSDTGESTSAPTMKQLPRPSSTARGNVAAFLTKLYKMVSDEASNDLIKWSDDGQSFIVLKHVDFANELLPKFFKHNKLPSFVRQLNMYGFHKVPHLQQGVLLPDSSSEQLEFSNPHFQKNQPDLLCLVSRKKASNGNEDKDALTLDLSHILQEVSAIKKHQQAISADLKKIERDHLSLWQESISARERHRCQQETIDKILRFLASVFSGDNKRSIVPNKKPRLAIIEGDQDDTFGGDVSSENSEDHGEYDEIAKTLGVKRKRASTTEQDTSPAPSSTSMSSAPSLNEVTPATLALLADMSQTPPVSSISSSTLASISTSSPETTTSKPKSLNKTEPVTPDTTVSLPDYPTSQPFKFDPSSLKIPAGPLPNEINPAQQDLLRSISMANAREATMTPLPQSFTQTPAGANVVRDIERIAKEMEQLQRSIEALEAHGLDMNDFNFDSDYLNNPEFVSAAYGDLSNISESGIPHQVPIGNENGIMNELIHSNQDDLDFITPAFDHQHLSSEQTMPTPNTVDADSLKAPPTSNLTSFAVSAATSPLSSAYPVSEKLSTAVTKP</sequence>
<dbReference type="STRING" id="64571.A0A1Y2GI42"/>
<feature type="compositionally biased region" description="Polar residues" evidence="8">
    <location>
        <begin position="546"/>
        <end position="558"/>
    </location>
</feature>
<evidence type="ECO:0000256" key="4">
    <source>
        <dbReference type="ARBA" id="ARBA00023125"/>
    </source>
</evidence>
<evidence type="ECO:0000256" key="6">
    <source>
        <dbReference type="ARBA" id="ARBA00023242"/>
    </source>
</evidence>
<dbReference type="SUPFAM" id="SSF46785">
    <property type="entry name" value="Winged helix' DNA-binding domain"/>
    <property type="match status" value="1"/>
</dbReference>
<comment type="caution">
    <text evidence="10">The sequence shown here is derived from an EMBL/GenBank/DDBJ whole genome shotgun (WGS) entry which is preliminary data.</text>
</comment>
<keyword evidence="5" id="KW-0804">Transcription</keyword>
<dbReference type="SMART" id="SM00415">
    <property type="entry name" value="HSF"/>
    <property type="match status" value="1"/>
</dbReference>
<evidence type="ECO:0000313" key="11">
    <source>
        <dbReference type="Proteomes" id="UP000193648"/>
    </source>
</evidence>
<feature type="region of interest" description="Disordered" evidence="8">
    <location>
        <begin position="546"/>
        <end position="565"/>
    </location>
</feature>
<dbReference type="AlphaFoldDB" id="A0A1Y2GI42"/>